<reference evidence="1 2" key="1">
    <citation type="submission" date="2016-01" db="EMBL/GenBank/DDBJ databases">
        <authorList>
            <person name="Oliw E.H."/>
        </authorList>
    </citation>
    <scope>NUCLEOTIDE SEQUENCE [LARGE SCALE GENOMIC DNA]</scope>
    <source>
        <strain evidence="1 2">MDcuke</strain>
    </source>
</reference>
<gene>
    <name evidence="1" type="ORF">AV903_15845</name>
</gene>
<evidence type="ECO:0000313" key="2">
    <source>
        <dbReference type="Proteomes" id="UP000264980"/>
    </source>
</evidence>
<sequence>MKETAVQFAKDLRLVFENTHNELDEIGIPFFYSFPKNSCQGASVYLSLFLTWIFPDASISVVKGSNRKRDEHHYWVELNNEVYDLTNDQFDDWLGERYHGLDLPVYAEKKHPLRNYFFYKEREPAIYAYATFCTVHANVEEVDKAQWIVVNELRKLGWKL</sequence>
<name>A0A345CUP8_9GAMM</name>
<protein>
    <submittedName>
        <fullName evidence="1">Uncharacterized protein</fullName>
    </submittedName>
</protein>
<dbReference type="RefSeq" id="WP_233479899.1">
    <property type="nucleotide sequence ID" value="NZ_CP013970.1"/>
</dbReference>
<proteinExistence type="predicted"/>
<dbReference type="EMBL" id="CP013970">
    <property type="protein sequence ID" value="AXF77165.1"/>
    <property type="molecule type" value="Genomic_DNA"/>
</dbReference>
<evidence type="ECO:0000313" key="1">
    <source>
        <dbReference type="EMBL" id="AXF77165.1"/>
    </source>
</evidence>
<accession>A0A345CUP8</accession>
<organism evidence="1 2">
    <name type="scientific">Erwinia tracheiphila</name>
    <dbReference type="NCBI Taxonomy" id="65700"/>
    <lineage>
        <taxon>Bacteria</taxon>
        <taxon>Pseudomonadati</taxon>
        <taxon>Pseudomonadota</taxon>
        <taxon>Gammaproteobacteria</taxon>
        <taxon>Enterobacterales</taxon>
        <taxon>Erwiniaceae</taxon>
        <taxon>Erwinia</taxon>
    </lineage>
</organism>
<dbReference type="AlphaFoldDB" id="A0A345CUP8"/>
<dbReference type="Proteomes" id="UP000264980">
    <property type="component" value="Chromosome"/>
</dbReference>